<feature type="transmembrane region" description="Helical" evidence="14">
    <location>
        <begin position="98"/>
        <end position="121"/>
    </location>
</feature>
<keyword evidence="3" id="KW-0813">Transport</keyword>
<dbReference type="InterPro" id="IPR005821">
    <property type="entry name" value="Ion_trans_dom"/>
</dbReference>
<dbReference type="GO" id="GO:0030171">
    <property type="term" value="F:voltage-gated proton channel activity"/>
    <property type="evidence" value="ECO:0007669"/>
    <property type="project" value="InterPro"/>
</dbReference>
<feature type="domain" description="Ion transport" evidence="15">
    <location>
        <begin position="189"/>
        <end position="267"/>
    </location>
</feature>
<keyword evidence="5 14" id="KW-0812">Transmembrane</keyword>
<evidence type="ECO:0000256" key="3">
    <source>
        <dbReference type="ARBA" id="ARBA00022448"/>
    </source>
</evidence>
<dbReference type="AlphaFoldDB" id="A0AAD9D8G2"/>
<keyword evidence="10 14" id="KW-0472">Membrane</keyword>
<protein>
    <recommendedName>
        <fullName evidence="2">Voltage-gated hydrogen channel 1</fullName>
    </recommendedName>
    <alternativeName>
        <fullName evidence="12">Hydrogen voltage-gated channel 1</fullName>
    </alternativeName>
</protein>
<keyword evidence="11" id="KW-0407">Ion channel</keyword>
<evidence type="ECO:0000256" key="12">
    <source>
        <dbReference type="ARBA" id="ARBA00031989"/>
    </source>
</evidence>
<comment type="subcellular location">
    <subcellularLocation>
        <location evidence="1">Cell membrane</location>
        <topology evidence="1">Multi-pass membrane protein</topology>
    </subcellularLocation>
</comment>
<evidence type="ECO:0000256" key="2">
    <source>
        <dbReference type="ARBA" id="ARBA00015897"/>
    </source>
</evidence>
<comment type="caution">
    <text evidence="16">The sequence shown here is derived from an EMBL/GenBank/DDBJ whole genome shotgun (WGS) entry which is preliminary data.</text>
</comment>
<evidence type="ECO:0000256" key="8">
    <source>
        <dbReference type="ARBA" id="ARBA00023054"/>
    </source>
</evidence>
<accession>A0AAD9D8G2</accession>
<evidence type="ECO:0000259" key="15">
    <source>
        <dbReference type="Pfam" id="PF00520"/>
    </source>
</evidence>
<keyword evidence="8" id="KW-0175">Coiled coil</keyword>
<sequence>MQEEDEKKVEEGPFSDPQSVEEASPLNETIEATESNLREKFAEVGGFEALADDPDEHRQGFAIPNTSEEIADAGKRWGDGSWQMKLLKIINSDFVQRFLVVLLVLDVLVLFVELVSVGAFFPLSQLVVRDAISCCPPESGYVSSAEKEEGHRFLGGGGSTEICAYPLEETGYKAGYDYSKYPGIHVAHTALYSTTLVILSSFLLELLALVYLLGPKQFFKQVTYVVDLVIVAMSLSLEILLKHASKEVLSVIPGILIIFRVWRFVRIGHGLVASTYELQQHKLHLAVSYIEELEERVKKYEDEPTRTAKMDKLIRRLSSSNVEH</sequence>
<evidence type="ECO:0000256" key="5">
    <source>
        <dbReference type="ARBA" id="ARBA00022692"/>
    </source>
</evidence>
<proteinExistence type="predicted"/>
<evidence type="ECO:0000256" key="10">
    <source>
        <dbReference type="ARBA" id="ARBA00023136"/>
    </source>
</evidence>
<keyword evidence="9" id="KW-0406">Ion transport</keyword>
<evidence type="ECO:0000256" key="1">
    <source>
        <dbReference type="ARBA" id="ARBA00004651"/>
    </source>
</evidence>
<evidence type="ECO:0000313" key="16">
    <source>
        <dbReference type="EMBL" id="KAK1738131.1"/>
    </source>
</evidence>
<evidence type="ECO:0000256" key="13">
    <source>
        <dbReference type="SAM" id="MobiDB-lite"/>
    </source>
</evidence>
<dbReference type="EMBL" id="JATAAI010000022">
    <property type="protein sequence ID" value="KAK1738131.1"/>
    <property type="molecule type" value="Genomic_DNA"/>
</dbReference>
<name>A0AAD9D8G2_9STRA</name>
<dbReference type="PANTHER" id="PTHR46480:SF1">
    <property type="entry name" value="VOLTAGE-GATED HYDROGEN CHANNEL 1"/>
    <property type="match status" value="1"/>
</dbReference>
<evidence type="ECO:0000256" key="7">
    <source>
        <dbReference type="ARBA" id="ARBA00022989"/>
    </source>
</evidence>
<feature type="region of interest" description="Disordered" evidence="13">
    <location>
        <begin position="1"/>
        <end position="28"/>
    </location>
</feature>
<dbReference type="Pfam" id="PF00520">
    <property type="entry name" value="Ion_trans"/>
    <property type="match status" value="1"/>
</dbReference>
<reference evidence="16" key="1">
    <citation type="submission" date="2023-06" db="EMBL/GenBank/DDBJ databases">
        <title>Survivors Of The Sea: Transcriptome response of Skeletonema marinoi to long-term dormancy.</title>
        <authorList>
            <person name="Pinder M.I.M."/>
            <person name="Kourtchenko O."/>
            <person name="Robertson E.K."/>
            <person name="Larsson T."/>
            <person name="Maumus F."/>
            <person name="Osuna-Cruz C.M."/>
            <person name="Vancaester E."/>
            <person name="Stenow R."/>
            <person name="Vandepoele K."/>
            <person name="Ploug H."/>
            <person name="Bruchert V."/>
            <person name="Godhe A."/>
            <person name="Topel M."/>
        </authorList>
    </citation>
    <scope>NUCLEOTIDE SEQUENCE</scope>
    <source>
        <strain evidence="16">R05AC</strain>
    </source>
</reference>
<dbReference type="GO" id="GO:0005886">
    <property type="term" value="C:plasma membrane"/>
    <property type="evidence" value="ECO:0007669"/>
    <property type="project" value="UniProtKB-SubCell"/>
</dbReference>
<evidence type="ECO:0000256" key="4">
    <source>
        <dbReference type="ARBA" id="ARBA00022475"/>
    </source>
</evidence>
<dbReference type="GO" id="GO:0034702">
    <property type="term" value="C:monoatomic ion channel complex"/>
    <property type="evidence" value="ECO:0007669"/>
    <property type="project" value="UniProtKB-KW"/>
</dbReference>
<keyword evidence="17" id="KW-1185">Reference proteome</keyword>
<evidence type="ECO:0000256" key="11">
    <source>
        <dbReference type="ARBA" id="ARBA00023303"/>
    </source>
</evidence>
<gene>
    <name evidence="16" type="ORF">QTG54_011425</name>
</gene>
<feature type="transmembrane region" description="Helical" evidence="14">
    <location>
        <begin position="190"/>
        <end position="212"/>
    </location>
</feature>
<keyword evidence="7 14" id="KW-1133">Transmembrane helix</keyword>
<dbReference type="PANTHER" id="PTHR46480">
    <property type="entry name" value="F20B24.22"/>
    <property type="match status" value="1"/>
</dbReference>
<organism evidence="16 17">
    <name type="scientific">Skeletonema marinoi</name>
    <dbReference type="NCBI Taxonomy" id="267567"/>
    <lineage>
        <taxon>Eukaryota</taxon>
        <taxon>Sar</taxon>
        <taxon>Stramenopiles</taxon>
        <taxon>Ochrophyta</taxon>
        <taxon>Bacillariophyta</taxon>
        <taxon>Coscinodiscophyceae</taxon>
        <taxon>Thalassiosirophycidae</taxon>
        <taxon>Thalassiosirales</taxon>
        <taxon>Skeletonemataceae</taxon>
        <taxon>Skeletonema</taxon>
        <taxon>Skeletonema marinoi-dohrnii complex</taxon>
    </lineage>
</organism>
<evidence type="ECO:0000313" key="17">
    <source>
        <dbReference type="Proteomes" id="UP001224775"/>
    </source>
</evidence>
<feature type="compositionally biased region" description="Basic and acidic residues" evidence="13">
    <location>
        <begin position="1"/>
        <end position="11"/>
    </location>
</feature>
<dbReference type="InterPro" id="IPR027359">
    <property type="entry name" value="Volt_channel_dom_sf"/>
</dbReference>
<dbReference type="InterPro" id="IPR031846">
    <property type="entry name" value="Hvcn1"/>
</dbReference>
<evidence type="ECO:0000256" key="14">
    <source>
        <dbReference type="SAM" id="Phobius"/>
    </source>
</evidence>
<keyword evidence="4" id="KW-1003">Cell membrane</keyword>
<evidence type="ECO:0000256" key="9">
    <source>
        <dbReference type="ARBA" id="ARBA00023065"/>
    </source>
</evidence>
<dbReference type="Proteomes" id="UP001224775">
    <property type="component" value="Unassembled WGS sequence"/>
</dbReference>
<dbReference type="Gene3D" id="1.20.120.350">
    <property type="entry name" value="Voltage-gated potassium channels. Chain C"/>
    <property type="match status" value="1"/>
</dbReference>
<evidence type="ECO:0000256" key="6">
    <source>
        <dbReference type="ARBA" id="ARBA00022882"/>
    </source>
</evidence>
<keyword evidence="6" id="KW-0851">Voltage-gated channel</keyword>